<feature type="domain" description="KIB1-4 beta-propeller" evidence="1">
    <location>
        <begin position="83"/>
        <end position="341"/>
    </location>
</feature>
<accession>A0A067FWG5</accession>
<dbReference type="AlphaFoldDB" id="A0A067FWG5"/>
<sequence length="367" mass="41607">MAANDNRWSDLHGDLLVEIARWVKWYEDFASFGGVCTSWRFAAVSENFMYKSSQVPWLVFPPAPAKEDDQDQDQEHIKDQSIFFSLTQGMIRRVTLPDFDSARYLPSRGGWLIKLAPDLSLSYVPSFLTCSAPTPTHGHNPGLGYSQQVIIYGGTAKLARAKPGDEAWTKVNNTEHSSFGDVICNRDQFYAINGDTEIFAIDGDVARSASAPLPDGLRRHKQECLYLVGSEDSDRKLWVVSREGVDLRPVHPGNEDVLHYGTYGFQAFEVYLGTKRWKEIKNLAYRSIFLGHNSSLSLDVSSKPRCKTNCIYFTDDYGEGYWYMHEEEHTEFGGKDMGIYNLQDGTVEPLYKGQYSYHLINPAMWVG</sequence>
<dbReference type="Pfam" id="PF03478">
    <property type="entry name" value="Beta-prop_KIB1-4"/>
    <property type="match status" value="1"/>
</dbReference>
<dbReference type="PANTHER" id="PTHR44259:SF65">
    <property type="entry name" value="F-BOX DOMAIN-CONTAINING PROTEIN"/>
    <property type="match status" value="1"/>
</dbReference>
<dbReference type="InterPro" id="IPR050942">
    <property type="entry name" value="F-box_BR-signaling"/>
</dbReference>
<evidence type="ECO:0000259" key="1">
    <source>
        <dbReference type="Pfam" id="PF03478"/>
    </source>
</evidence>
<dbReference type="InterPro" id="IPR005174">
    <property type="entry name" value="KIB1-4_b-propeller"/>
</dbReference>
<keyword evidence="3" id="KW-1185">Reference proteome</keyword>
<dbReference type="STRING" id="2711.A0A067FWG5"/>
<evidence type="ECO:0000313" key="2">
    <source>
        <dbReference type="EMBL" id="KDO71714.1"/>
    </source>
</evidence>
<name>A0A067FWG5_CITSI</name>
<dbReference type="EMBL" id="KK784888">
    <property type="protein sequence ID" value="KDO71714.1"/>
    <property type="molecule type" value="Genomic_DNA"/>
</dbReference>
<proteinExistence type="predicted"/>
<organism evidence="2 3">
    <name type="scientific">Citrus sinensis</name>
    <name type="common">Sweet orange</name>
    <name type="synonym">Citrus aurantium var. sinensis</name>
    <dbReference type="NCBI Taxonomy" id="2711"/>
    <lineage>
        <taxon>Eukaryota</taxon>
        <taxon>Viridiplantae</taxon>
        <taxon>Streptophyta</taxon>
        <taxon>Embryophyta</taxon>
        <taxon>Tracheophyta</taxon>
        <taxon>Spermatophyta</taxon>
        <taxon>Magnoliopsida</taxon>
        <taxon>eudicotyledons</taxon>
        <taxon>Gunneridae</taxon>
        <taxon>Pentapetalae</taxon>
        <taxon>rosids</taxon>
        <taxon>malvids</taxon>
        <taxon>Sapindales</taxon>
        <taxon>Rutaceae</taxon>
        <taxon>Aurantioideae</taxon>
        <taxon>Citrus</taxon>
    </lineage>
</organism>
<dbReference type="Proteomes" id="UP000027120">
    <property type="component" value="Unassembled WGS sequence"/>
</dbReference>
<gene>
    <name evidence="2" type="ORF">CISIN_1g048816mg</name>
</gene>
<protein>
    <recommendedName>
        <fullName evidence="1">KIB1-4 beta-propeller domain-containing protein</fullName>
    </recommendedName>
</protein>
<dbReference type="PANTHER" id="PTHR44259">
    <property type="entry name" value="OS07G0183000 PROTEIN-RELATED"/>
    <property type="match status" value="1"/>
</dbReference>
<reference evidence="2 3" key="1">
    <citation type="submission" date="2014-04" db="EMBL/GenBank/DDBJ databases">
        <authorList>
            <consortium name="International Citrus Genome Consortium"/>
            <person name="Gmitter F."/>
            <person name="Chen C."/>
            <person name="Farmerie W."/>
            <person name="Harkins T."/>
            <person name="Desany B."/>
            <person name="Mohiuddin M."/>
            <person name="Kodira C."/>
            <person name="Borodovsky M."/>
            <person name="Lomsadze A."/>
            <person name="Burns P."/>
            <person name="Jenkins J."/>
            <person name="Prochnik S."/>
            <person name="Shu S."/>
            <person name="Chapman J."/>
            <person name="Pitluck S."/>
            <person name="Schmutz J."/>
            <person name="Rokhsar D."/>
        </authorList>
    </citation>
    <scope>NUCLEOTIDE SEQUENCE</scope>
</reference>
<evidence type="ECO:0000313" key="3">
    <source>
        <dbReference type="Proteomes" id="UP000027120"/>
    </source>
</evidence>